<evidence type="ECO:0000313" key="3">
    <source>
        <dbReference type="Proteomes" id="UP000039865"/>
    </source>
</evidence>
<keyword evidence="3" id="KW-1185">Reference proteome</keyword>
<dbReference type="EMBL" id="CCKQ01018001">
    <property type="protein sequence ID" value="CDW89935.1"/>
    <property type="molecule type" value="Genomic_DNA"/>
</dbReference>
<dbReference type="OMA" id="YRTICVI"/>
<gene>
    <name evidence="2" type="primary">Contig1148.g1248</name>
    <name evidence="2" type="ORF">STYLEM_19075</name>
</gene>
<sequence>MQGTLNQIDQDILEFTNKIRANPKEMIPHLEKILATFEGDVMYIDGQIGIQTNEGPAAVQEAIEFAKTAAPVGTLTWNDQLARCSQDHVEDIGPKGLTQHESSKGEGLMAKVSKHFQVNGMVGENLSFGQSSGIDVVLQLVIDDGVASRGHRNNIFQSKFGKLGCFSGQHSGYETMTCLVYAS</sequence>
<dbReference type="SUPFAM" id="SSF55797">
    <property type="entry name" value="PR-1-like"/>
    <property type="match status" value="1"/>
</dbReference>
<dbReference type="CDD" id="cd05379">
    <property type="entry name" value="CAP_bacterial"/>
    <property type="match status" value="1"/>
</dbReference>
<dbReference type="AlphaFoldDB" id="A0A078B5Z8"/>
<dbReference type="InterPro" id="IPR035940">
    <property type="entry name" value="CAP_sf"/>
</dbReference>
<feature type="domain" description="SCP" evidence="1">
    <location>
        <begin position="14"/>
        <end position="178"/>
    </location>
</feature>
<name>A0A078B5Z8_STYLE</name>
<dbReference type="InParanoid" id="A0A078B5Z8"/>
<dbReference type="PANTHER" id="PTHR31157">
    <property type="entry name" value="SCP DOMAIN-CONTAINING PROTEIN"/>
    <property type="match status" value="1"/>
</dbReference>
<dbReference type="OrthoDB" id="308255at2759"/>
<dbReference type="Proteomes" id="UP000039865">
    <property type="component" value="Unassembled WGS sequence"/>
</dbReference>
<protein>
    <recommendedName>
        <fullName evidence="1">SCP domain-containing protein</fullName>
    </recommendedName>
</protein>
<organism evidence="2 3">
    <name type="scientific">Stylonychia lemnae</name>
    <name type="common">Ciliate</name>
    <dbReference type="NCBI Taxonomy" id="5949"/>
    <lineage>
        <taxon>Eukaryota</taxon>
        <taxon>Sar</taxon>
        <taxon>Alveolata</taxon>
        <taxon>Ciliophora</taxon>
        <taxon>Intramacronucleata</taxon>
        <taxon>Spirotrichea</taxon>
        <taxon>Stichotrichia</taxon>
        <taxon>Sporadotrichida</taxon>
        <taxon>Oxytrichidae</taxon>
        <taxon>Stylonychinae</taxon>
        <taxon>Stylonychia</taxon>
    </lineage>
</organism>
<dbReference type="InterPro" id="IPR014044">
    <property type="entry name" value="CAP_dom"/>
</dbReference>
<evidence type="ECO:0000313" key="2">
    <source>
        <dbReference type="EMBL" id="CDW89935.1"/>
    </source>
</evidence>
<accession>A0A078B5Z8</accession>
<dbReference type="Pfam" id="PF00188">
    <property type="entry name" value="CAP"/>
    <property type="match status" value="1"/>
</dbReference>
<evidence type="ECO:0000259" key="1">
    <source>
        <dbReference type="Pfam" id="PF00188"/>
    </source>
</evidence>
<proteinExistence type="predicted"/>
<reference evidence="2 3" key="1">
    <citation type="submission" date="2014-06" db="EMBL/GenBank/DDBJ databases">
        <authorList>
            <person name="Swart Estienne"/>
        </authorList>
    </citation>
    <scope>NUCLEOTIDE SEQUENCE [LARGE SCALE GENOMIC DNA]</scope>
    <source>
        <strain evidence="2 3">130c</strain>
    </source>
</reference>
<dbReference type="PANTHER" id="PTHR31157:SF1">
    <property type="entry name" value="SCP DOMAIN-CONTAINING PROTEIN"/>
    <property type="match status" value="1"/>
</dbReference>
<dbReference type="Gene3D" id="3.40.33.10">
    <property type="entry name" value="CAP"/>
    <property type="match status" value="1"/>
</dbReference>